<evidence type="ECO:0000256" key="1">
    <source>
        <dbReference type="ARBA" id="ARBA00001974"/>
    </source>
</evidence>
<feature type="transmembrane region" description="Helical" evidence="7">
    <location>
        <begin position="222"/>
        <end position="241"/>
    </location>
</feature>
<dbReference type="InterPro" id="IPR007867">
    <property type="entry name" value="GMC_OxRtase_C"/>
</dbReference>
<dbReference type="Pfam" id="PF05199">
    <property type="entry name" value="GMC_oxred_C"/>
    <property type="match status" value="1"/>
</dbReference>
<dbReference type="SUPFAM" id="SSF103473">
    <property type="entry name" value="MFS general substrate transporter"/>
    <property type="match status" value="1"/>
</dbReference>
<sequence>MAALVVDPGFFTNADNVDMVLMRAAFCAAFNLIAADAWDGYVVGPYATNCGPLFHSTGTAVMSSSADSSSSVINTDWKVKGISGLWVGDLSIRVQSRMGGFRAWNRESSSVRSAGHLTPRSRSCAKPNPGFAVYDAKRACALEEDNVQGEVTGVERRKHRRYAPTFYHPAAQRRCSRASVHPFAVPYAECVVSITSFYEVFSVKVLVRPSAPGDILGKRTSLGGFISTAIYSPASIALIYYLPVYYQACFDDSIRSAVDFLPYDLLISLFAFLAGVATALAQEVPPPVFCAFGCGIFSLQHFWFSVQIPLCIASACSSHAPSSLFPYPRAAPPQHAASALALWTFTRSFFHARGIAIDGTVLENELNRSSKWVLGQMQETVGRFGGRAEGRAAMAQEGRAAMVRNGGRRWRGRSGSGEAWISRVPAHIWNITTNFLIGMSPITIIYGGRRASAIIPLAAISRGTAGDQPPALWVIAQVVHIALLGYIQCAKVKRHAAKYQASWRALVALLGEVPRSFPALLKDHIRCMPDPNLLPSKQAEARSKEGRRVRREADLIRQNEGPLVNTSSERWVAEEDKDAAGDDVADAGDEGADAGDDEKRAGESRRVMSWIWNATGTEETGRTQAELDDGSTLQHSFNLADIYFSAVRIEWCKAYARVRRWREEVRILDAEWSRYPRSLQFEVNKWQRRLSFLKANPRVLSPLQKEDTPALHAEMMEGILAYAAKQRDLYLNLVRRAEVVRTEAKTLNCALISTIAVLRYKTWRPRSTTRDVAQANIDSLTTLVVATGEAVQLVEGDCADELDVSMDSLNLSQDIIVISSDAPSGSEA</sequence>
<comment type="caution">
    <text evidence="9">The sequence shown here is derived from an EMBL/GenBank/DDBJ whole genome shotgun (WGS) entry which is preliminary data.</text>
</comment>
<dbReference type="AlphaFoldDB" id="A0A8H6TB76"/>
<evidence type="ECO:0000256" key="5">
    <source>
        <dbReference type="ARBA" id="ARBA00023136"/>
    </source>
</evidence>
<gene>
    <name evidence="9" type="ORF">HMN09_00495000</name>
</gene>
<feature type="compositionally biased region" description="Basic and acidic residues" evidence="6">
    <location>
        <begin position="539"/>
        <end position="551"/>
    </location>
</feature>
<name>A0A8H6TB76_MYCCL</name>
<dbReference type="InterPro" id="IPR036188">
    <property type="entry name" value="FAD/NAD-bd_sf"/>
</dbReference>
<dbReference type="Gene3D" id="3.30.410.10">
    <property type="entry name" value="Cholesterol Oxidase, domain 2"/>
    <property type="match status" value="1"/>
</dbReference>
<keyword evidence="3 7" id="KW-0812">Transmembrane</keyword>
<dbReference type="EMBL" id="JACAZE010000006">
    <property type="protein sequence ID" value="KAF7313392.1"/>
    <property type="molecule type" value="Genomic_DNA"/>
</dbReference>
<feature type="compositionally biased region" description="Acidic residues" evidence="6">
    <location>
        <begin position="581"/>
        <end position="596"/>
    </location>
</feature>
<dbReference type="GO" id="GO:0016614">
    <property type="term" value="F:oxidoreductase activity, acting on CH-OH group of donors"/>
    <property type="evidence" value="ECO:0007669"/>
    <property type="project" value="InterPro"/>
</dbReference>
<feature type="region of interest" description="Disordered" evidence="6">
    <location>
        <begin position="566"/>
        <end position="602"/>
    </location>
</feature>
<evidence type="ECO:0000313" key="9">
    <source>
        <dbReference type="EMBL" id="KAF7313392.1"/>
    </source>
</evidence>
<evidence type="ECO:0000256" key="4">
    <source>
        <dbReference type="ARBA" id="ARBA00022989"/>
    </source>
</evidence>
<evidence type="ECO:0000259" key="8">
    <source>
        <dbReference type="Pfam" id="PF05199"/>
    </source>
</evidence>
<dbReference type="GO" id="GO:0005886">
    <property type="term" value="C:plasma membrane"/>
    <property type="evidence" value="ECO:0007669"/>
    <property type="project" value="TreeGrafter"/>
</dbReference>
<protein>
    <submittedName>
        <fullName evidence="9">Iron permease</fullName>
    </submittedName>
</protein>
<organism evidence="9 10">
    <name type="scientific">Mycena chlorophos</name>
    <name type="common">Agaric fungus</name>
    <name type="synonym">Agaricus chlorophos</name>
    <dbReference type="NCBI Taxonomy" id="658473"/>
    <lineage>
        <taxon>Eukaryota</taxon>
        <taxon>Fungi</taxon>
        <taxon>Dikarya</taxon>
        <taxon>Basidiomycota</taxon>
        <taxon>Agaricomycotina</taxon>
        <taxon>Agaricomycetes</taxon>
        <taxon>Agaricomycetidae</taxon>
        <taxon>Agaricales</taxon>
        <taxon>Marasmiineae</taxon>
        <taxon>Mycenaceae</taxon>
        <taxon>Mycena</taxon>
    </lineage>
</organism>
<evidence type="ECO:0000256" key="2">
    <source>
        <dbReference type="ARBA" id="ARBA00004141"/>
    </source>
</evidence>
<proteinExistence type="predicted"/>
<feature type="domain" description="Glucose-methanol-choline oxidoreductase C-terminal" evidence="8">
    <location>
        <begin position="5"/>
        <end position="92"/>
    </location>
</feature>
<comment type="subcellular location">
    <subcellularLocation>
        <location evidence="2">Membrane</location>
        <topology evidence="2">Multi-pass membrane protein</topology>
    </subcellularLocation>
</comment>
<dbReference type="Gene3D" id="3.50.50.60">
    <property type="entry name" value="FAD/NAD(P)-binding domain"/>
    <property type="match status" value="1"/>
</dbReference>
<evidence type="ECO:0000256" key="6">
    <source>
        <dbReference type="SAM" id="MobiDB-lite"/>
    </source>
</evidence>
<dbReference type="GO" id="GO:0022857">
    <property type="term" value="F:transmembrane transporter activity"/>
    <property type="evidence" value="ECO:0007669"/>
    <property type="project" value="TreeGrafter"/>
</dbReference>
<feature type="compositionally biased region" description="Basic and acidic residues" evidence="6">
    <location>
        <begin position="571"/>
        <end position="580"/>
    </location>
</feature>
<dbReference type="InterPro" id="IPR036259">
    <property type="entry name" value="MFS_trans_sf"/>
</dbReference>
<dbReference type="Proteomes" id="UP000613580">
    <property type="component" value="Unassembled WGS sequence"/>
</dbReference>
<dbReference type="PANTHER" id="PTHR23501:SF102">
    <property type="entry name" value="DRUG TRANSPORTER, PUTATIVE (AFU_ORTHOLOGUE AFUA_3G08530)-RELATED"/>
    <property type="match status" value="1"/>
</dbReference>
<accession>A0A8H6TB76</accession>
<feature type="region of interest" description="Disordered" evidence="6">
    <location>
        <begin position="532"/>
        <end position="551"/>
    </location>
</feature>
<evidence type="ECO:0000256" key="3">
    <source>
        <dbReference type="ARBA" id="ARBA00022692"/>
    </source>
</evidence>
<dbReference type="PANTHER" id="PTHR23501">
    <property type="entry name" value="MAJOR FACILITATOR SUPERFAMILY"/>
    <property type="match status" value="1"/>
</dbReference>
<reference evidence="9" key="1">
    <citation type="submission" date="2020-05" db="EMBL/GenBank/DDBJ databases">
        <title>Mycena genomes resolve the evolution of fungal bioluminescence.</title>
        <authorList>
            <person name="Tsai I.J."/>
        </authorList>
    </citation>
    <scope>NUCLEOTIDE SEQUENCE</scope>
    <source>
        <strain evidence="9">110903Hualien_Pintung</strain>
    </source>
</reference>
<keyword evidence="5 7" id="KW-0472">Membrane</keyword>
<evidence type="ECO:0000256" key="7">
    <source>
        <dbReference type="SAM" id="Phobius"/>
    </source>
</evidence>
<keyword evidence="10" id="KW-1185">Reference proteome</keyword>
<evidence type="ECO:0000313" key="10">
    <source>
        <dbReference type="Proteomes" id="UP000613580"/>
    </source>
</evidence>
<feature type="transmembrane region" description="Helical" evidence="7">
    <location>
        <begin position="261"/>
        <end position="281"/>
    </location>
</feature>
<keyword evidence="4 7" id="KW-1133">Transmembrane helix</keyword>
<comment type="cofactor">
    <cofactor evidence="1">
        <name>FAD</name>
        <dbReference type="ChEBI" id="CHEBI:57692"/>
    </cofactor>
</comment>